<proteinExistence type="predicted"/>
<keyword evidence="3" id="KW-1185">Reference proteome</keyword>
<comment type="caution">
    <text evidence="2">The sequence shown here is derived from an EMBL/GenBank/DDBJ whole genome shotgun (WGS) entry which is preliminary data.</text>
</comment>
<accession>A0A445C4A6</accession>
<dbReference type="PANTHER" id="PTHR31286">
    <property type="entry name" value="GLYCINE-RICH CELL WALL STRUCTURAL PROTEIN 1.8-LIKE"/>
    <property type="match status" value="1"/>
</dbReference>
<dbReference type="PANTHER" id="PTHR31286:SF99">
    <property type="entry name" value="DUF4283 DOMAIN-CONTAINING PROTEIN"/>
    <property type="match status" value="1"/>
</dbReference>
<reference evidence="2 3" key="1">
    <citation type="submission" date="2019-01" db="EMBL/GenBank/DDBJ databases">
        <title>Sequencing of cultivated peanut Arachis hypogaea provides insights into genome evolution and oil improvement.</title>
        <authorList>
            <person name="Chen X."/>
        </authorList>
    </citation>
    <scope>NUCLEOTIDE SEQUENCE [LARGE SCALE GENOMIC DNA]</scope>
    <source>
        <strain evidence="3">cv. Fuhuasheng</strain>
        <tissue evidence="2">Leaves</tissue>
    </source>
</reference>
<sequence length="111" mass="12601">MIGTMFKIDRTTFIHSRGKFTRICVEIALSKQLVPKISVLGNKLNIEYEGCHLICFGSGKYNHRADLCPESPRCNDKHQENITDGSKGGAETYQNHEEPEDQSKEIMVILF</sequence>
<feature type="region of interest" description="Disordered" evidence="1">
    <location>
        <begin position="79"/>
        <end position="102"/>
    </location>
</feature>
<dbReference type="EMBL" id="SDMP01000007">
    <property type="protein sequence ID" value="RYR45749.1"/>
    <property type="molecule type" value="Genomic_DNA"/>
</dbReference>
<dbReference type="STRING" id="3818.A0A445C4A6"/>
<protein>
    <recommendedName>
        <fullName evidence="4">Zinc knuckle CX2CX4HX4C domain-containing protein</fullName>
    </recommendedName>
</protein>
<dbReference type="Proteomes" id="UP000289738">
    <property type="component" value="Chromosome A07"/>
</dbReference>
<evidence type="ECO:0000256" key="1">
    <source>
        <dbReference type="SAM" id="MobiDB-lite"/>
    </source>
</evidence>
<dbReference type="AlphaFoldDB" id="A0A445C4A6"/>
<evidence type="ECO:0000313" key="3">
    <source>
        <dbReference type="Proteomes" id="UP000289738"/>
    </source>
</evidence>
<gene>
    <name evidence="2" type="ORF">Ahy_A07g031545</name>
</gene>
<dbReference type="InterPro" id="IPR040256">
    <property type="entry name" value="At4g02000-like"/>
</dbReference>
<evidence type="ECO:0000313" key="2">
    <source>
        <dbReference type="EMBL" id="RYR45749.1"/>
    </source>
</evidence>
<name>A0A445C4A6_ARAHY</name>
<evidence type="ECO:0008006" key="4">
    <source>
        <dbReference type="Google" id="ProtNLM"/>
    </source>
</evidence>
<organism evidence="2 3">
    <name type="scientific">Arachis hypogaea</name>
    <name type="common">Peanut</name>
    <dbReference type="NCBI Taxonomy" id="3818"/>
    <lineage>
        <taxon>Eukaryota</taxon>
        <taxon>Viridiplantae</taxon>
        <taxon>Streptophyta</taxon>
        <taxon>Embryophyta</taxon>
        <taxon>Tracheophyta</taxon>
        <taxon>Spermatophyta</taxon>
        <taxon>Magnoliopsida</taxon>
        <taxon>eudicotyledons</taxon>
        <taxon>Gunneridae</taxon>
        <taxon>Pentapetalae</taxon>
        <taxon>rosids</taxon>
        <taxon>fabids</taxon>
        <taxon>Fabales</taxon>
        <taxon>Fabaceae</taxon>
        <taxon>Papilionoideae</taxon>
        <taxon>50 kb inversion clade</taxon>
        <taxon>dalbergioids sensu lato</taxon>
        <taxon>Dalbergieae</taxon>
        <taxon>Pterocarpus clade</taxon>
        <taxon>Arachis</taxon>
    </lineage>
</organism>